<dbReference type="EMBL" id="DYTS01000223">
    <property type="protein sequence ID" value="HJH19475.1"/>
    <property type="molecule type" value="Genomic_DNA"/>
</dbReference>
<dbReference type="RefSeq" id="WP_278917242.1">
    <property type="nucleotide sequence ID" value="NZ_DYTS01000223.1"/>
</dbReference>
<accession>A0A921NI60</accession>
<organism evidence="2 3">
    <name type="scientific">Pseudomonas lactis</name>
    <dbReference type="NCBI Taxonomy" id="1615674"/>
    <lineage>
        <taxon>Bacteria</taxon>
        <taxon>Pseudomonadati</taxon>
        <taxon>Pseudomonadota</taxon>
        <taxon>Gammaproteobacteria</taxon>
        <taxon>Pseudomonadales</taxon>
        <taxon>Pseudomonadaceae</taxon>
        <taxon>Pseudomonas</taxon>
    </lineage>
</organism>
<keyword evidence="1" id="KW-1133">Transmembrane helix</keyword>
<dbReference type="Proteomes" id="UP000752172">
    <property type="component" value="Unassembled WGS sequence"/>
</dbReference>
<keyword evidence="1" id="KW-0472">Membrane</keyword>
<reference evidence="2" key="2">
    <citation type="submission" date="2021-09" db="EMBL/GenBank/DDBJ databases">
        <authorList>
            <person name="Gilroy R."/>
        </authorList>
    </citation>
    <scope>NUCLEOTIDE SEQUENCE</scope>
    <source>
        <strain evidence="2">ChiSjej2B20-17149</strain>
    </source>
</reference>
<reference evidence="2" key="1">
    <citation type="journal article" date="2021" name="PeerJ">
        <title>Extensive microbial diversity within the chicken gut microbiome revealed by metagenomics and culture.</title>
        <authorList>
            <person name="Gilroy R."/>
            <person name="Ravi A."/>
            <person name="Getino M."/>
            <person name="Pursley I."/>
            <person name="Horton D.L."/>
            <person name="Alikhan N.F."/>
            <person name="Baker D."/>
            <person name="Gharbi K."/>
            <person name="Hall N."/>
            <person name="Watson M."/>
            <person name="Adriaenssens E.M."/>
            <person name="Foster-Nyarko E."/>
            <person name="Jarju S."/>
            <person name="Secka A."/>
            <person name="Antonio M."/>
            <person name="Oren A."/>
            <person name="Chaudhuri R.R."/>
            <person name="La Ragione R."/>
            <person name="Hildebrand F."/>
            <person name="Pallen M.J."/>
        </authorList>
    </citation>
    <scope>NUCLEOTIDE SEQUENCE</scope>
    <source>
        <strain evidence="2">ChiSjej2B20-17149</strain>
    </source>
</reference>
<dbReference type="AlphaFoldDB" id="A0A921NI60"/>
<gene>
    <name evidence="2" type="ORF">K8W20_12260</name>
</gene>
<proteinExistence type="predicted"/>
<keyword evidence="1" id="KW-0812">Transmembrane</keyword>
<comment type="caution">
    <text evidence="2">The sequence shown here is derived from an EMBL/GenBank/DDBJ whole genome shotgun (WGS) entry which is preliminary data.</text>
</comment>
<evidence type="ECO:0000313" key="2">
    <source>
        <dbReference type="EMBL" id="HJH19475.1"/>
    </source>
</evidence>
<feature type="transmembrane region" description="Helical" evidence="1">
    <location>
        <begin position="6"/>
        <end position="28"/>
    </location>
</feature>
<evidence type="ECO:0000313" key="3">
    <source>
        <dbReference type="Proteomes" id="UP000752172"/>
    </source>
</evidence>
<protein>
    <submittedName>
        <fullName evidence="2">Uncharacterized protein</fullName>
    </submittedName>
</protein>
<name>A0A921NI60_9PSED</name>
<sequence>MFNDPISPVMFFAGVVGLIWCYHSWRAFERKCAEERRQWILDVNNLGERYGHPELVGTPDNPDAAYIKCYEAGQTPAQVIASVFGAQQPTC</sequence>
<evidence type="ECO:0000256" key="1">
    <source>
        <dbReference type="SAM" id="Phobius"/>
    </source>
</evidence>